<dbReference type="PANTHER" id="PTHR42855:SF2">
    <property type="entry name" value="DRUG RESISTANCE ABC TRANSPORTER,ATP-BINDING PROTEIN"/>
    <property type="match status" value="1"/>
</dbReference>
<dbReference type="Pfam" id="PF00005">
    <property type="entry name" value="ABC_tran"/>
    <property type="match status" value="2"/>
</dbReference>
<dbReference type="GO" id="GO:0016887">
    <property type="term" value="F:ATP hydrolysis activity"/>
    <property type="evidence" value="ECO:0007669"/>
    <property type="project" value="InterPro"/>
</dbReference>
<comment type="caution">
    <text evidence="5">The sequence shown here is derived from an EMBL/GenBank/DDBJ whole genome shotgun (WGS) entry which is preliminary data.</text>
</comment>
<dbReference type="NCBIfam" id="NF000355">
    <property type="entry name" value="ribo_prot_ABC_F"/>
    <property type="match status" value="1"/>
</dbReference>
<dbReference type="EMBL" id="JACHMY010000001">
    <property type="protein sequence ID" value="MBB5840167.1"/>
    <property type="molecule type" value="Genomic_DNA"/>
</dbReference>
<name>A0A7W9MY92_9ACTN</name>
<dbReference type="FunFam" id="3.40.50.300:FF:000011">
    <property type="entry name" value="Putative ABC transporter ATP-binding component"/>
    <property type="match status" value="1"/>
</dbReference>
<dbReference type="GO" id="GO:0005524">
    <property type="term" value="F:ATP binding"/>
    <property type="evidence" value="ECO:0007669"/>
    <property type="project" value="UniProtKB-KW"/>
</dbReference>
<dbReference type="SMART" id="SM00382">
    <property type="entry name" value="AAA"/>
    <property type="match status" value="2"/>
</dbReference>
<dbReference type="InterPro" id="IPR027417">
    <property type="entry name" value="P-loop_NTPase"/>
</dbReference>
<dbReference type="PROSITE" id="PS50893">
    <property type="entry name" value="ABC_TRANSPORTER_2"/>
    <property type="match status" value="2"/>
</dbReference>
<dbReference type="Gene3D" id="3.40.50.300">
    <property type="entry name" value="P-loop containing nucleotide triphosphate hydrolases"/>
    <property type="match status" value="2"/>
</dbReference>
<feature type="domain" description="ABC transporter" evidence="4">
    <location>
        <begin position="9"/>
        <end position="280"/>
    </location>
</feature>
<feature type="compositionally biased region" description="Basic and acidic residues" evidence="3">
    <location>
        <begin position="295"/>
        <end position="308"/>
    </location>
</feature>
<gene>
    <name evidence="5" type="ORF">HDA39_006901</name>
</gene>
<proteinExistence type="predicted"/>
<evidence type="ECO:0000256" key="1">
    <source>
        <dbReference type="ARBA" id="ARBA00022741"/>
    </source>
</evidence>
<accession>A0A7W9MY92</accession>
<evidence type="ECO:0000313" key="5">
    <source>
        <dbReference type="EMBL" id="MBB5840167.1"/>
    </source>
</evidence>
<evidence type="ECO:0000256" key="3">
    <source>
        <dbReference type="SAM" id="MobiDB-lite"/>
    </source>
</evidence>
<dbReference type="InterPro" id="IPR051309">
    <property type="entry name" value="ABCF_ATPase"/>
</dbReference>
<dbReference type="AlphaFoldDB" id="A0A7W9MY92"/>
<evidence type="ECO:0000313" key="6">
    <source>
        <dbReference type="Proteomes" id="UP000549971"/>
    </source>
</evidence>
<reference evidence="5 6" key="1">
    <citation type="submission" date="2020-08" db="EMBL/GenBank/DDBJ databases">
        <title>Sequencing the genomes of 1000 actinobacteria strains.</title>
        <authorList>
            <person name="Klenk H.-P."/>
        </authorList>
    </citation>
    <scope>NUCLEOTIDE SEQUENCE [LARGE SCALE GENOMIC DNA]</scope>
    <source>
        <strain evidence="5 6">DSM 28967</strain>
    </source>
</reference>
<dbReference type="RefSeq" id="WP_184802326.1">
    <property type="nucleotide sequence ID" value="NZ_JACHMY010000001.1"/>
</dbReference>
<dbReference type="InterPro" id="IPR003593">
    <property type="entry name" value="AAA+_ATPase"/>
</dbReference>
<evidence type="ECO:0000256" key="2">
    <source>
        <dbReference type="ARBA" id="ARBA00022840"/>
    </source>
</evidence>
<feature type="region of interest" description="Disordered" evidence="3">
    <location>
        <begin position="283"/>
        <end position="310"/>
    </location>
</feature>
<keyword evidence="6" id="KW-1185">Reference proteome</keyword>
<feature type="domain" description="ABC transporter" evidence="4">
    <location>
        <begin position="341"/>
        <end position="540"/>
    </location>
</feature>
<organism evidence="5 6">
    <name type="scientific">Kribbella italica</name>
    <dbReference type="NCBI Taxonomy" id="1540520"/>
    <lineage>
        <taxon>Bacteria</taxon>
        <taxon>Bacillati</taxon>
        <taxon>Actinomycetota</taxon>
        <taxon>Actinomycetes</taxon>
        <taxon>Propionibacteriales</taxon>
        <taxon>Kribbellaceae</taxon>
        <taxon>Kribbella</taxon>
    </lineage>
</organism>
<keyword evidence="2 5" id="KW-0067">ATP-binding</keyword>
<dbReference type="InterPro" id="IPR003439">
    <property type="entry name" value="ABC_transporter-like_ATP-bd"/>
</dbReference>
<sequence length="540" mass="59005">MRETSNFQAVLADVVRAPGGRTVLDGISQSVALGERIGVIGENGSGKSTLVRVLAGVDRPDSGQVRMQVPGGVGYLPQTPDLPPGDTVQDAVDHALAELRELEANMRSVEDELAATPADLDDTLNRYGELMEAFEARDGYAADARVEAALHGLGLAAINRDRLLGSLSGGEQCRLGLACILAASPQLLLLDEPTNHLDASALEWLEERLRNHPGSLVVVSHDRVFLERVTTALWEVDAEQHTVVRHGNGYAGYLQARQTARLRWEQDYDEWLQEMARQKDLARKAATTLASGPRPDAEAAGRHQRSVEKQISARVRQAKERVRRLEDNPVPKPPAPMRFVVKPQGGSVKGTLADLHQVKVDGRLDVRSLEIKTGDRLHIVGPNGAGKSTLLRVLAGDLAPDQGDVRRPARIGWLPQQTEITKPEDSLLKAYARGLPGTPDEHRGALLGLGLFRHHDLHTPVGKLSTGQLRRLDLARLLHRPVDLMLLDEPTNHLSPALVEDLENALSAYRGALIVVSHDRMLARRFQGRTLELRDGQLAA</sequence>
<dbReference type="CDD" id="cd03221">
    <property type="entry name" value="ABCF_EF-3"/>
    <property type="match status" value="1"/>
</dbReference>
<protein>
    <submittedName>
        <fullName evidence="5">Macrolide transport system ATP-binding/permease protein</fullName>
    </submittedName>
</protein>
<dbReference type="PANTHER" id="PTHR42855">
    <property type="entry name" value="ABC TRANSPORTER ATP-BINDING SUBUNIT"/>
    <property type="match status" value="1"/>
</dbReference>
<keyword evidence="1" id="KW-0547">Nucleotide-binding</keyword>
<dbReference type="SUPFAM" id="SSF52540">
    <property type="entry name" value="P-loop containing nucleoside triphosphate hydrolases"/>
    <property type="match status" value="2"/>
</dbReference>
<evidence type="ECO:0000259" key="4">
    <source>
        <dbReference type="PROSITE" id="PS50893"/>
    </source>
</evidence>
<dbReference type="Proteomes" id="UP000549971">
    <property type="component" value="Unassembled WGS sequence"/>
</dbReference>